<name>A0A8H4AVX0_GIGMA</name>
<proteinExistence type="predicted"/>
<protein>
    <submittedName>
        <fullName evidence="2">Uncharacterized protein</fullName>
    </submittedName>
</protein>
<dbReference type="Proteomes" id="UP000439903">
    <property type="component" value="Unassembled WGS sequence"/>
</dbReference>
<organism evidence="2 3">
    <name type="scientific">Gigaspora margarita</name>
    <dbReference type="NCBI Taxonomy" id="4874"/>
    <lineage>
        <taxon>Eukaryota</taxon>
        <taxon>Fungi</taxon>
        <taxon>Fungi incertae sedis</taxon>
        <taxon>Mucoromycota</taxon>
        <taxon>Glomeromycotina</taxon>
        <taxon>Glomeromycetes</taxon>
        <taxon>Diversisporales</taxon>
        <taxon>Gigasporaceae</taxon>
        <taxon>Gigaspora</taxon>
    </lineage>
</organism>
<comment type="caution">
    <text evidence="2">The sequence shown here is derived from an EMBL/GenBank/DDBJ whole genome shotgun (WGS) entry which is preliminary data.</text>
</comment>
<feature type="compositionally biased region" description="Basic and acidic residues" evidence="1">
    <location>
        <begin position="78"/>
        <end position="100"/>
    </location>
</feature>
<gene>
    <name evidence="2" type="ORF">F8M41_008066</name>
</gene>
<sequence length="119" mass="13814">MTSIYSHTNITDDSILLYSNAYKQFVNTLLLLYFRAYNFDLTDSSQLVTNNNIIELDTDVDIKTQPCNLDNRVYNYKQENEYDSENKDSENENSENKNSKNVEAQDSLLVLYKGIKFGT</sequence>
<dbReference type="EMBL" id="WTPW01000184">
    <property type="protein sequence ID" value="KAF0538245.1"/>
    <property type="molecule type" value="Genomic_DNA"/>
</dbReference>
<evidence type="ECO:0000313" key="3">
    <source>
        <dbReference type="Proteomes" id="UP000439903"/>
    </source>
</evidence>
<dbReference type="AlphaFoldDB" id="A0A8H4AVX0"/>
<keyword evidence="3" id="KW-1185">Reference proteome</keyword>
<feature type="region of interest" description="Disordered" evidence="1">
    <location>
        <begin position="73"/>
        <end position="102"/>
    </location>
</feature>
<reference evidence="2 3" key="1">
    <citation type="journal article" date="2019" name="Environ. Microbiol.">
        <title>At the nexus of three kingdoms: the genome of the mycorrhizal fungus Gigaspora margarita provides insights into plant, endobacterial and fungal interactions.</title>
        <authorList>
            <person name="Venice F."/>
            <person name="Ghignone S."/>
            <person name="Salvioli di Fossalunga A."/>
            <person name="Amselem J."/>
            <person name="Novero M."/>
            <person name="Xianan X."/>
            <person name="Sedzielewska Toro K."/>
            <person name="Morin E."/>
            <person name="Lipzen A."/>
            <person name="Grigoriev I.V."/>
            <person name="Henrissat B."/>
            <person name="Martin F.M."/>
            <person name="Bonfante P."/>
        </authorList>
    </citation>
    <scope>NUCLEOTIDE SEQUENCE [LARGE SCALE GENOMIC DNA]</scope>
    <source>
        <strain evidence="2 3">BEG34</strain>
    </source>
</reference>
<evidence type="ECO:0000256" key="1">
    <source>
        <dbReference type="SAM" id="MobiDB-lite"/>
    </source>
</evidence>
<accession>A0A8H4AVX0</accession>
<dbReference type="OrthoDB" id="10470365at2759"/>
<evidence type="ECO:0000313" key="2">
    <source>
        <dbReference type="EMBL" id="KAF0538245.1"/>
    </source>
</evidence>